<protein>
    <submittedName>
        <fullName evidence="2">MBL fold metallo-hydrolase</fullName>
    </submittedName>
</protein>
<feature type="non-terminal residue" evidence="2">
    <location>
        <position position="59"/>
    </location>
</feature>
<accession>A0A2N8TXV9</accession>
<organism evidence="2 3">
    <name type="scientific">Streptomyces cahuitamycinicus</name>
    <dbReference type="NCBI Taxonomy" id="2070367"/>
    <lineage>
        <taxon>Bacteria</taxon>
        <taxon>Bacillati</taxon>
        <taxon>Actinomycetota</taxon>
        <taxon>Actinomycetes</taxon>
        <taxon>Kitasatosporales</taxon>
        <taxon>Streptomycetaceae</taxon>
        <taxon>Streptomyces</taxon>
    </lineage>
</organism>
<dbReference type="EMBL" id="POUC01000007">
    <property type="protein sequence ID" value="PNG23810.1"/>
    <property type="molecule type" value="Genomic_DNA"/>
</dbReference>
<evidence type="ECO:0000313" key="3">
    <source>
        <dbReference type="Proteomes" id="UP000235943"/>
    </source>
</evidence>
<evidence type="ECO:0000313" key="2">
    <source>
        <dbReference type="EMBL" id="PNG23810.1"/>
    </source>
</evidence>
<evidence type="ECO:0000256" key="1">
    <source>
        <dbReference type="SAM" id="MobiDB-lite"/>
    </source>
</evidence>
<dbReference type="Proteomes" id="UP000235943">
    <property type="component" value="Unassembled WGS sequence"/>
</dbReference>
<reference evidence="2 3" key="1">
    <citation type="submission" date="2018-01" db="EMBL/GenBank/DDBJ databases">
        <title>Draft genome sequence of Streptomyces sp. 13K301.</title>
        <authorList>
            <person name="Sahin N."/>
            <person name="Saygin H."/>
            <person name="Ay H."/>
        </authorList>
    </citation>
    <scope>NUCLEOTIDE SEQUENCE [LARGE SCALE GENOMIC DNA]</scope>
    <source>
        <strain evidence="2 3">13K301</strain>
    </source>
</reference>
<dbReference type="AlphaFoldDB" id="A0A2N8TXV9"/>
<name>A0A2N8TXV9_9ACTN</name>
<proteinExistence type="predicted"/>
<keyword evidence="2" id="KW-0378">Hydrolase</keyword>
<comment type="caution">
    <text evidence="2">The sequence shown here is derived from an EMBL/GenBank/DDBJ whole genome shotgun (WGS) entry which is preliminary data.</text>
</comment>
<keyword evidence="3" id="KW-1185">Reference proteome</keyword>
<gene>
    <name evidence="2" type="ORF">C1J00_02170</name>
</gene>
<dbReference type="GO" id="GO:0016787">
    <property type="term" value="F:hydrolase activity"/>
    <property type="evidence" value="ECO:0007669"/>
    <property type="project" value="UniProtKB-KW"/>
</dbReference>
<sequence length="59" mass="6212">MAGFRTLSTGLRALQPGGFGADPSGERMARIRRSPHFKDGVFQNPGGPARTRPSGSALD</sequence>
<feature type="region of interest" description="Disordered" evidence="1">
    <location>
        <begin position="1"/>
        <end position="59"/>
    </location>
</feature>